<dbReference type="InterPro" id="IPR000150">
    <property type="entry name" value="Cof"/>
</dbReference>
<dbReference type="EMBL" id="JAUSWN010000033">
    <property type="protein sequence ID" value="MDQ0480895.1"/>
    <property type="molecule type" value="Genomic_DNA"/>
</dbReference>
<proteinExistence type="predicted"/>
<name>A0ABU0JWQ0_HATLI</name>
<dbReference type="NCBIfam" id="TIGR00099">
    <property type="entry name" value="Cof-subfamily"/>
    <property type="match status" value="1"/>
</dbReference>
<comment type="caution">
    <text evidence="1">The sequence shown here is derived from an EMBL/GenBank/DDBJ whole genome shotgun (WGS) entry which is preliminary data.</text>
</comment>
<dbReference type="InterPro" id="IPR006379">
    <property type="entry name" value="HAD-SF_hydro_IIB"/>
</dbReference>
<organism evidence="1 2">
    <name type="scientific">Hathewaya limosa</name>
    <name type="common">Clostridium limosum</name>
    <dbReference type="NCBI Taxonomy" id="1536"/>
    <lineage>
        <taxon>Bacteria</taxon>
        <taxon>Bacillati</taxon>
        <taxon>Bacillota</taxon>
        <taxon>Clostridia</taxon>
        <taxon>Eubacteriales</taxon>
        <taxon>Clostridiaceae</taxon>
        <taxon>Hathewaya</taxon>
    </lineage>
</organism>
<evidence type="ECO:0000313" key="2">
    <source>
        <dbReference type="Proteomes" id="UP001224418"/>
    </source>
</evidence>
<dbReference type="SUPFAM" id="SSF56784">
    <property type="entry name" value="HAD-like"/>
    <property type="match status" value="1"/>
</dbReference>
<dbReference type="Gene3D" id="3.40.50.1000">
    <property type="entry name" value="HAD superfamily/HAD-like"/>
    <property type="match status" value="1"/>
</dbReference>
<dbReference type="InterPro" id="IPR023214">
    <property type="entry name" value="HAD_sf"/>
</dbReference>
<protein>
    <submittedName>
        <fullName evidence="1">Cof subfamily protein (Haloacid dehalogenase superfamily)</fullName>
    </submittedName>
</protein>
<dbReference type="Proteomes" id="UP001224418">
    <property type="component" value="Unassembled WGS sequence"/>
</dbReference>
<evidence type="ECO:0000313" key="1">
    <source>
        <dbReference type="EMBL" id="MDQ0480895.1"/>
    </source>
</evidence>
<keyword evidence="2" id="KW-1185">Reference proteome</keyword>
<dbReference type="RefSeq" id="WP_307357170.1">
    <property type="nucleotide sequence ID" value="NZ_BAAACJ010000028.1"/>
</dbReference>
<dbReference type="PANTHER" id="PTHR10000:SF8">
    <property type="entry name" value="HAD SUPERFAMILY HYDROLASE-LIKE, TYPE 3"/>
    <property type="match status" value="1"/>
</dbReference>
<sequence length="281" mass="32075">MEKLYVTDLDGTLLRNNATLSEFSRRNLSELIKNKDLKFTIATARALPSVRYILKDLPLNIPVIENNGAYVTDYKTGKHLIVNSIEENLAKDILSIISMYKSSPYISACNESEDRLFYGDVINEGMQLLLNDKIKQDDKRLNQVEDINCVLNNKIVGFTVINKEKELTPIFKILKEKYGKLLRFTFEEDQYYPGWHWLTINSCNATKAKAIDTVRSIMGFDKEHLTVFGDNTNDIPMFEIAHEGVATSNAKEELKKYATKIIGSNEEDSVVKYILNDQNNG</sequence>
<dbReference type="InterPro" id="IPR036412">
    <property type="entry name" value="HAD-like_sf"/>
</dbReference>
<accession>A0ABU0JWQ0</accession>
<dbReference type="PANTHER" id="PTHR10000">
    <property type="entry name" value="PHOSPHOSERINE PHOSPHATASE"/>
    <property type="match status" value="1"/>
</dbReference>
<gene>
    <name evidence="1" type="ORF">QOZ93_002645</name>
</gene>
<dbReference type="Pfam" id="PF08282">
    <property type="entry name" value="Hydrolase_3"/>
    <property type="match status" value="1"/>
</dbReference>
<dbReference type="NCBIfam" id="TIGR01484">
    <property type="entry name" value="HAD-SF-IIB"/>
    <property type="match status" value="1"/>
</dbReference>
<dbReference type="Gene3D" id="3.30.1240.10">
    <property type="match status" value="1"/>
</dbReference>
<reference evidence="1 2" key="1">
    <citation type="submission" date="2023-07" db="EMBL/GenBank/DDBJ databases">
        <title>Genomic Encyclopedia of Type Strains, Phase IV (KMG-IV): sequencing the most valuable type-strain genomes for metagenomic binning, comparative biology and taxonomic classification.</title>
        <authorList>
            <person name="Goeker M."/>
        </authorList>
    </citation>
    <scope>NUCLEOTIDE SEQUENCE [LARGE SCALE GENOMIC DNA]</scope>
    <source>
        <strain evidence="1 2">DSM 1400</strain>
    </source>
</reference>